<evidence type="ECO:0000256" key="11">
    <source>
        <dbReference type="SAM" id="Phobius"/>
    </source>
</evidence>
<gene>
    <name evidence="13" type="ORF">SAMN04487961_2449</name>
</gene>
<feature type="transmembrane region" description="Helical" evidence="11">
    <location>
        <begin position="106"/>
        <end position="123"/>
    </location>
</feature>
<feature type="transmembrane region" description="Helical" evidence="11">
    <location>
        <begin position="188"/>
        <end position="214"/>
    </location>
</feature>
<keyword evidence="3" id="KW-0050">Antiport</keyword>
<keyword evidence="9" id="KW-0739">Sodium transport</keyword>
<evidence type="ECO:0000313" key="14">
    <source>
        <dbReference type="Proteomes" id="UP000199339"/>
    </source>
</evidence>
<dbReference type="InterPro" id="IPR045016">
    <property type="entry name" value="NhaD-like"/>
</dbReference>
<name>A0A1I4X2Z5_9GAMM</name>
<evidence type="ECO:0000256" key="10">
    <source>
        <dbReference type="ARBA" id="ARBA00025753"/>
    </source>
</evidence>
<feature type="transmembrane region" description="Helical" evidence="11">
    <location>
        <begin position="220"/>
        <end position="242"/>
    </location>
</feature>
<dbReference type="PANTHER" id="PTHR43269:SF2">
    <property type="entry name" value="SODIUM_PROTON ANTIPORTER 1-RELATED"/>
    <property type="match status" value="1"/>
</dbReference>
<feature type="transmembrane region" description="Helical" evidence="11">
    <location>
        <begin position="32"/>
        <end position="58"/>
    </location>
</feature>
<feature type="transmembrane region" description="Helical" evidence="11">
    <location>
        <begin position="144"/>
        <end position="160"/>
    </location>
</feature>
<protein>
    <submittedName>
        <fullName evidence="13">Na+/H+ antiporter NhaD</fullName>
    </submittedName>
</protein>
<dbReference type="GO" id="GO:0006814">
    <property type="term" value="P:sodium ion transport"/>
    <property type="evidence" value="ECO:0007669"/>
    <property type="project" value="UniProtKB-KW"/>
</dbReference>
<comment type="subcellular location">
    <subcellularLocation>
        <location evidence="1">Membrane</location>
        <topology evidence="1">Multi-pass membrane protein</topology>
    </subcellularLocation>
</comment>
<accession>A0A1I4X2Z5</accession>
<feature type="transmembrane region" description="Helical" evidence="11">
    <location>
        <begin position="70"/>
        <end position="86"/>
    </location>
</feature>
<feature type="transmembrane region" description="Helical" evidence="11">
    <location>
        <begin position="288"/>
        <end position="305"/>
    </location>
</feature>
<dbReference type="AlphaFoldDB" id="A0A1I4X2Z5"/>
<feature type="transmembrane region" description="Helical" evidence="11">
    <location>
        <begin position="166"/>
        <end position="181"/>
    </location>
</feature>
<dbReference type="Proteomes" id="UP000199339">
    <property type="component" value="Unassembled WGS sequence"/>
</dbReference>
<organism evidence="13 14">
    <name type="scientific">Marinobacter pelagius</name>
    <dbReference type="NCBI Taxonomy" id="379482"/>
    <lineage>
        <taxon>Bacteria</taxon>
        <taxon>Pseudomonadati</taxon>
        <taxon>Pseudomonadota</taxon>
        <taxon>Gammaproteobacteria</taxon>
        <taxon>Pseudomonadales</taxon>
        <taxon>Marinobacteraceae</taxon>
        <taxon>Marinobacter</taxon>
    </lineage>
</organism>
<feature type="transmembrane region" description="Helical" evidence="11">
    <location>
        <begin position="393"/>
        <end position="416"/>
    </location>
</feature>
<keyword evidence="5 11" id="KW-1133">Transmembrane helix</keyword>
<evidence type="ECO:0000256" key="1">
    <source>
        <dbReference type="ARBA" id="ARBA00004141"/>
    </source>
</evidence>
<dbReference type="GO" id="GO:0016020">
    <property type="term" value="C:membrane"/>
    <property type="evidence" value="ECO:0007669"/>
    <property type="project" value="UniProtKB-SubCell"/>
</dbReference>
<evidence type="ECO:0000256" key="6">
    <source>
        <dbReference type="ARBA" id="ARBA00023053"/>
    </source>
</evidence>
<dbReference type="Pfam" id="PF03600">
    <property type="entry name" value="CitMHS"/>
    <property type="match status" value="1"/>
</dbReference>
<dbReference type="NCBIfam" id="NF038006">
    <property type="entry name" value="NhaD_1"/>
    <property type="match status" value="1"/>
</dbReference>
<evidence type="ECO:0000256" key="8">
    <source>
        <dbReference type="ARBA" id="ARBA00023136"/>
    </source>
</evidence>
<keyword evidence="4 11" id="KW-0812">Transmembrane</keyword>
<feature type="domain" description="Citrate transporter-like" evidence="12">
    <location>
        <begin position="57"/>
        <end position="399"/>
    </location>
</feature>
<keyword evidence="14" id="KW-1185">Reference proteome</keyword>
<feature type="transmembrane region" description="Helical" evidence="11">
    <location>
        <begin position="263"/>
        <end position="282"/>
    </location>
</feature>
<dbReference type="GO" id="GO:0015297">
    <property type="term" value="F:antiporter activity"/>
    <property type="evidence" value="ECO:0007669"/>
    <property type="project" value="UniProtKB-KW"/>
</dbReference>
<keyword evidence="6" id="KW-0915">Sodium</keyword>
<proteinExistence type="inferred from homology"/>
<evidence type="ECO:0000256" key="3">
    <source>
        <dbReference type="ARBA" id="ARBA00022449"/>
    </source>
</evidence>
<feature type="transmembrane region" description="Helical" evidence="11">
    <location>
        <begin position="317"/>
        <end position="339"/>
    </location>
</feature>
<keyword evidence="2" id="KW-0813">Transport</keyword>
<evidence type="ECO:0000256" key="7">
    <source>
        <dbReference type="ARBA" id="ARBA00023065"/>
    </source>
</evidence>
<keyword evidence="7" id="KW-0406">Ion transport</keyword>
<evidence type="ECO:0000259" key="12">
    <source>
        <dbReference type="Pfam" id="PF03600"/>
    </source>
</evidence>
<evidence type="ECO:0000256" key="5">
    <source>
        <dbReference type="ARBA" id="ARBA00022989"/>
    </source>
</evidence>
<feature type="transmembrane region" description="Helical" evidence="11">
    <location>
        <begin position="359"/>
        <end position="381"/>
    </location>
</feature>
<comment type="similarity">
    <text evidence="10">Belongs to the NhaD Na(+)/H(+) (TC 2.A.62) antiporter family.</text>
</comment>
<dbReference type="InterPro" id="IPR004680">
    <property type="entry name" value="Cit_transptr-like_dom"/>
</dbReference>
<dbReference type="PANTHER" id="PTHR43269">
    <property type="entry name" value="SODIUM/PROTON ANTIPORTER 1-RELATED"/>
    <property type="match status" value="1"/>
</dbReference>
<feature type="transmembrane region" description="Helical" evidence="11">
    <location>
        <begin position="428"/>
        <end position="449"/>
    </location>
</feature>
<dbReference type="EMBL" id="FOUR01000005">
    <property type="protein sequence ID" value="SFN20015.1"/>
    <property type="molecule type" value="Genomic_DNA"/>
</dbReference>
<reference evidence="14" key="1">
    <citation type="submission" date="2016-10" db="EMBL/GenBank/DDBJ databases">
        <authorList>
            <person name="Varghese N."/>
            <person name="Submissions S."/>
        </authorList>
    </citation>
    <scope>NUCLEOTIDE SEQUENCE [LARGE SCALE GENOMIC DNA]</scope>
    <source>
        <strain evidence="14">CGMCC 1.6775</strain>
    </source>
</reference>
<evidence type="ECO:0000256" key="9">
    <source>
        <dbReference type="ARBA" id="ARBA00023201"/>
    </source>
</evidence>
<evidence type="ECO:0000256" key="4">
    <source>
        <dbReference type="ARBA" id="ARBA00022692"/>
    </source>
</evidence>
<evidence type="ECO:0000313" key="13">
    <source>
        <dbReference type="EMBL" id="SFN20015.1"/>
    </source>
</evidence>
<keyword evidence="8 11" id="KW-0472">Membrane</keyword>
<evidence type="ECO:0000256" key="2">
    <source>
        <dbReference type="ARBA" id="ARBA00022448"/>
    </source>
</evidence>
<sequence length="454" mass="49420">MLCVRYGQWPVPGQRSTIPARKLWPARALFKFTAFGCAMSAIDAVLIVLAVLALLGVIFEEVIHVNKAKVTLFFGTLAWMLLFLSSDNARETESITTGLTESIAEIAGLWLFLVAAMTFVAYLNKKGMIENVIYLIMPKQVSERRLLFLTGLFCFIFSSLADNITATLVSCSLILSLNLELKKRLQFITLVVFAVNSGGVSLITGDVTTLMIFLADKVEILTLLTLAIPASITVFILAVFLSRGLTGTVTLRSNTTPVRKVDAVISALFLLTILSTIAGNALFSIPPVLTFLFGLSIMFLVSRFMSDDSDLDPILEYIRVIEFETLLFFLGILLLVGMLKEIHALDSLVAIYDLLPPLYANYLMGIFSAVIDNVPLTAALLKAGITMTPGEWMGLTYAVGVGGSLLIIGSAAGIVAMSKIEGLTFAAYMRYLAHLLAAYTLGYAGVFMLGRFIH</sequence>